<dbReference type="GO" id="GO:0008270">
    <property type="term" value="F:zinc ion binding"/>
    <property type="evidence" value="ECO:0007669"/>
    <property type="project" value="UniProtKB-KW"/>
</dbReference>
<dbReference type="Ensembl" id="ENSMMOT00000011636.1">
    <property type="protein sequence ID" value="ENSMMOP00000011440.1"/>
    <property type="gene ID" value="ENSMMOG00000008801.1"/>
</dbReference>
<dbReference type="STRING" id="94237.ENSMMOP00000011440"/>
<keyword evidence="3" id="KW-0479">Metal-binding</keyword>
<dbReference type="Ensembl" id="ENSMMOT00000020033.1">
    <property type="protein sequence ID" value="ENSMMOP00000019702.1"/>
    <property type="gene ID" value="ENSMMOG00000014958.1"/>
</dbReference>
<dbReference type="AlphaFoldDB" id="A0A3Q4B248"/>
<reference evidence="9" key="1">
    <citation type="submission" date="2025-05" db="UniProtKB">
        <authorList>
            <consortium name="Ensembl"/>
        </authorList>
    </citation>
    <scope>IDENTIFICATION</scope>
</reference>
<keyword evidence="2" id="KW-0812">Transmembrane</keyword>
<dbReference type="GO" id="GO:0051205">
    <property type="term" value="P:protein insertion into membrane"/>
    <property type="evidence" value="ECO:0007669"/>
    <property type="project" value="TreeGrafter"/>
</dbReference>
<dbReference type="Proteomes" id="UP000261620">
    <property type="component" value="Unplaced"/>
</dbReference>
<dbReference type="SMART" id="SM01328">
    <property type="entry name" value="zf-3CxxC"/>
    <property type="match status" value="1"/>
</dbReference>
<evidence type="ECO:0000313" key="9">
    <source>
        <dbReference type="Ensembl" id="ENSMMOP00000011460.1"/>
    </source>
</evidence>
<evidence type="ECO:0000256" key="1">
    <source>
        <dbReference type="ARBA" id="ARBA00004167"/>
    </source>
</evidence>
<dbReference type="OMA" id="DSWELIM"/>
<evidence type="ECO:0000256" key="6">
    <source>
        <dbReference type="ARBA" id="ARBA00022989"/>
    </source>
</evidence>
<dbReference type="PANTHER" id="PTHR14402:SF8">
    <property type="entry name" value="RECEPTOR-TRANSPORTING PROTEIN 4"/>
    <property type="match status" value="1"/>
</dbReference>
<keyword evidence="7" id="KW-0472">Membrane</keyword>
<keyword evidence="10" id="KW-1185">Reference proteome</keyword>
<dbReference type="GO" id="GO:0016020">
    <property type="term" value="C:membrane"/>
    <property type="evidence" value="ECO:0007669"/>
    <property type="project" value="UniProtKB-SubCell"/>
</dbReference>
<dbReference type="Ensembl" id="ENSMMOT00000011656.1">
    <property type="protein sequence ID" value="ENSMMOP00000011460.1"/>
    <property type="gene ID" value="ENSMMOG00000008815.1"/>
</dbReference>
<keyword evidence="5" id="KW-0862">Zinc</keyword>
<name>A0A3Q4B248_MOLML</name>
<comment type="subcellular location">
    <subcellularLocation>
        <location evidence="1">Membrane</location>
        <topology evidence="1">Single-pass membrane protein</topology>
    </subcellularLocation>
</comment>
<keyword evidence="6" id="KW-1133">Transmembrane helix</keyword>
<accession>A0A3Q4B248</accession>
<protein>
    <recommendedName>
        <fullName evidence="8">3CxxC-type domain-containing protein</fullName>
    </recommendedName>
</protein>
<evidence type="ECO:0000256" key="7">
    <source>
        <dbReference type="ARBA" id="ARBA00023136"/>
    </source>
</evidence>
<evidence type="ECO:0000256" key="3">
    <source>
        <dbReference type="ARBA" id="ARBA00022723"/>
    </source>
</evidence>
<dbReference type="InterPro" id="IPR027377">
    <property type="entry name" value="ZAR1/RTP1-5-like_Znf-3CxxC"/>
</dbReference>
<evidence type="ECO:0000256" key="5">
    <source>
        <dbReference type="ARBA" id="ARBA00022833"/>
    </source>
</evidence>
<dbReference type="PANTHER" id="PTHR14402">
    <property type="entry name" value="RECEPTOR TRANSPORTING PROTEIN"/>
    <property type="match status" value="1"/>
</dbReference>
<dbReference type="GO" id="GO:0006612">
    <property type="term" value="P:protein targeting to membrane"/>
    <property type="evidence" value="ECO:0007669"/>
    <property type="project" value="TreeGrafter"/>
</dbReference>
<evidence type="ECO:0000256" key="2">
    <source>
        <dbReference type="ARBA" id="ARBA00022692"/>
    </source>
</evidence>
<evidence type="ECO:0000259" key="8">
    <source>
        <dbReference type="SMART" id="SM01328"/>
    </source>
</evidence>
<keyword evidence="4" id="KW-0863">Zinc-finger</keyword>
<feature type="domain" description="3CxxC-type" evidence="8">
    <location>
        <begin position="46"/>
        <end position="154"/>
    </location>
</feature>
<organism evidence="9 10">
    <name type="scientific">Mola mola</name>
    <name type="common">Ocean sunfish</name>
    <name type="synonym">Tetraodon mola</name>
    <dbReference type="NCBI Taxonomy" id="94237"/>
    <lineage>
        <taxon>Eukaryota</taxon>
        <taxon>Metazoa</taxon>
        <taxon>Chordata</taxon>
        <taxon>Craniata</taxon>
        <taxon>Vertebrata</taxon>
        <taxon>Euteleostomi</taxon>
        <taxon>Actinopterygii</taxon>
        <taxon>Neopterygii</taxon>
        <taxon>Teleostei</taxon>
        <taxon>Neoteleostei</taxon>
        <taxon>Acanthomorphata</taxon>
        <taxon>Eupercaria</taxon>
        <taxon>Tetraodontiformes</taxon>
        <taxon>Molidae</taxon>
        <taxon>Mola</taxon>
    </lineage>
</organism>
<dbReference type="InterPro" id="IPR026096">
    <property type="entry name" value="R-trans_p"/>
</dbReference>
<proteinExistence type="predicted"/>
<evidence type="ECO:0000313" key="10">
    <source>
        <dbReference type="Proteomes" id="UP000261620"/>
    </source>
</evidence>
<sequence>MAQQDWTTIFKIKAKNLNQGDSWRLEFDDSLVPDNPNPGWEQYIRNSGARFKCSKCGRSWPSNRVMVVFHMRLTAKRGIVKVRRFRQNCKTCNPAPMETPSITRENIEILMENLVKKIRIKCYHEHLDTGCRPSAPLDVKSPHEPSHCEGCMAGICNRS</sequence>
<dbReference type="Pfam" id="PF13695">
    <property type="entry name" value="Zn_ribbon_3CxxC"/>
    <property type="match status" value="1"/>
</dbReference>
<evidence type="ECO:0000256" key="4">
    <source>
        <dbReference type="ARBA" id="ARBA00022771"/>
    </source>
</evidence>
<dbReference type="GO" id="GO:0031849">
    <property type="term" value="F:olfactory receptor binding"/>
    <property type="evidence" value="ECO:0007669"/>
    <property type="project" value="TreeGrafter"/>
</dbReference>